<evidence type="ECO:0000313" key="2">
    <source>
        <dbReference type="Proteomes" id="UP001500929"/>
    </source>
</evidence>
<keyword evidence="2" id="KW-1185">Reference proteome</keyword>
<reference evidence="1 2" key="1">
    <citation type="journal article" date="2019" name="Int. J. Syst. Evol. Microbiol.">
        <title>The Global Catalogue of Microorganisms (GCM) 10K type strain sequencing project: providing services to taxonomists for standard genome sequencing and annotation.</title>
        <authorList>
            <consortium name="The Broad Institute Genomics Platform"/>
            <consortium name="The Broad Institute Genome Sequencing Center for Infectious Disease"/>
            <person name="Wu L."/>
            <person name="Ma J."/>
        </authorList>
    </citation>
    <scope>NUCLEOTIDE SEQUENCE [LARGE SCALE GENOMIC DNA]</scope>
    <source>
        <strain evidence="1 2">JCM 16117</strain>
    </source>
</reference>
<dbReference type="EMBL" id="BAAAQY010000004">
    <property type="protein sequence ID" value="GAA2231644.1"/>
    <property type="molecule type" value="Genomic_DNA"/>
</dbReference>
<organism evidence="1 2">
    <name type="scientific">Herbiconiux moechotypicola</name>
    <dbReference type="NCBI Taxonomy" id="637393"/>
    <lineage>
        <taxon>Bacteria</taxon>
        <taxon>Bacillati</taxon>
        <taxon>Actinomycetota</taxon>
        <taxon>Actinomycetes</taxon>
        <taxon>Micrococcales</taxon>
        <taxon>Microbacteriaceae</taxon>
        <taxon>Herbiconiux</taxon>
    </lineage>
</organism>
<sequence>MQFGPGYGETPLEPDEADALTPQARAVFGDQPSKLEIYEAEQAINDEVSISLLTDVVAGELDIAALISDVFLRELHRGLYGDLWTWAEAGAEGCECPAGACEEVEAHVLAS</sequence>
<evidence type="ECO:0000313" key="1">
    <source>
        <dbReference type="EMBL" id="GAA2231644.1"/>
    </source>
</evidence>
<dbReference type="RefSeq" id="WP_259479074.1">
    <property type="nucleotide sequence ID" value="NZ_BAAAQY010000004.1"/>
</dbReference>
<proteinExistence type="predicted"/>
<gene>
    <name evidence="1" type="ORF">GCM10009851_15760</name>
</gene>
<name>A0ABN3DI11_9MICO</name>
<protein>
    <submittedName>
        <fullName evidence="1">Uncharacterized protein</fullName>
    </submittedName>
</protein>
<accession>A0ABN3DI11</accession>
<comment type="caution">
    <text evidence="1">The sequence shown here is derived from an EMBL/GenBank/DDBJ whole genome shotgun (WGS) entry which is preliminary data.</text>
</comment>
<dbReference type="Proteomes" id="UP001500929">
    <property type="component" value="Unassembled WGS sequence"/>
</dbReference>